<evidence type="ECO:0000313" key="4">
    <source>
        <dbReference type="Proteomes" id="UP000237347"/>
    </source>
</evidence>
<dbReference type="InterPro" id="IPR013094">
    <property type="entry name" value="AB_hydrolase_3"/>
</dbReference>
<organism evidence="3 4">
    <name type="scientific">Quercus suber</name>
    <name type="common">Cork oak</name>
    <dbReference type="NCBI Taxonomy" id="58331"/>
    <lineage>
        <taxon>Eukaryota</taxon>
        <taxon>Viridiplantae</taxon>
        <taxon>Streptophyta</taxon>
        <taxon>Embryophyta</taxon>
        <taxon>Tracheophyta</taxon>
        <taxon>Spermatophyta</taxon>
        <taxon>Magnoliopsida</taxon>
        <taxon>eudicotyledons</taxon>
        <taxon>Gunneridae</taxon>
        <taxon>Pentapetalae</taxon>
        <taxon>rosids</taxon>
        <taxon>fabids</taxon>
        <taxon>Fagales</taxon>
        <taxon>Fagaceae</taxon>
        <taxon>Quercus</taxon>
    </lineage>
</organism>
<evidence type="ECO:0000256" key="1">
    <source>
        <dbReference type="ARBA" id="ARBA00010515"/>
    </source>
</evidence>
<dbReference type="InterPro" id="IPR050466">
    <property type="entry name" value="Carboxylest/Gibb_receptor"/>
</dbReference>
<dbReference type="AlphaFoldDB" id="A0AAW0LX20"/>
<feature type="non-terminal residue" evidence="3">
    <location>
        <position position="1"/>
    </location>
</feature>
<evidence type="ECO:0000259" key="2">
    <source>
        <dbReference type="Pfam" id="PF07859"/>
    </source>
</evidence>
<dbReference type="Proteomes" id="UP000237347">
    <property type="component" value="Unassembled WGS sequence"/>
</dbReference>
<dbReference type="SUPFAM" id="SSF53474">
    <property type="entry name" value="alpha/beta-Hydrolases"/>
    <property type="match status" value="2"/>
</dbReference>
<dbReference type="Pfam" id="PF07859">
    <property type="entry name" value="Abhydrolase_3"/>
    <property type="match status" value="2"/>
</dbReference>
<keyword evidence="4" id="KW-1185">Reference proteome</keyword>
<feature type="domain" description="Alpha/beta hydrolase fold-3" evidence="2">
    <location>
        <begin position="119"/>
        <end position="323"/>
    </location>
</feature>
<feature type="domain" description="Alpha/beta hydrolase fold-3" evidence="2">
    <location>
        <begin position="411"/>
        <end position="452"/>
    </location>
</feature>
<dbReference type="PANTHER" id="PTHR23024:SF654">
    <property type="entry name" value="RECEPTOR GID1, PUTATIVE-RELATED"/>
    <property type="match status" value="1"/>
</dbReference>
<name>A0AAW0LX20_QUESU</name>
<evidence type="ECO:0000313" key="3">
    <source>
        <dbReference type="EMBL" id="KAK7855177.1"/>
    </source>
</evidence>
<dbReference type="InterPro" id="IPR029058">
    <property type="entry name" value="AB_hydrolase_fold"/>
</dbReference>
<reference evidence="3 4" key="1">
    <citation type="journal article" date="2018" name="Sci. Data">
        <title>The draft genome sequence of cork oak.</title>
        <authorList>
            <person name="Ramos A.M."/>
            <person name="Usie A."/>
            <person name="Barbosa P."/>
            <person name="Barros P.M."/>
            <person name="Capote T."/>
            <person name="Chaves I."/>
            <person name="Simoes F."/>
            <person name="Abreu I."/>
            <person name="Carrasquinho I."/>
            <person name="Faro C."/>
            <person name="Guimaraes J.B."/>
            <person name="Mendonca D."/>
            <person name="Nobrega F."/>
            <person name="Rodrigues L."/>
            <person name="Saibo N.J.M."/>
            <person name="Varela M.C."/>
            <person name="Egas C."/>
            <person name="Matos J."/>
            <person name="Miguel C.M."/>
            <person name="Oliveira M.M."/>
            <person name="Ricardo C.P."/>
            <person name="Goncalves S."/>
        </authorList>
    </citation>
    <scope>NUCLEOTIDE SEQUENCE [LARGE SCALE GENOMIC DNA]</scope>
    <source>
        <strain evidence="4">cv. HL8</strain>
    </source>
</reference>
<dbReference type="EMBL" id="PKMF04000048">
    <property type="protein sequence ID" value="KAK7855177.1"/>
    <property type="molecule type" value="Genomic_DNA"/>
</dbReference>
<dbReference type="GO" id="GO:0016787">
    <property type="term" value="F:hydrolase activity"/>
    <property type="evidence" value="ECO:0007669"/>
    <property type="project" value="InterPro"/>
</dbReference>
<gene>
    <name evidence="3" type="primary">CXE1_6</name>
    <name evidence="3" type="ORF">CFP56_029332</name>
</gene>
<accession>A0AAW0LX20</accession>
<sequence length="478" mass="53571">KVKYIANSILGSLHNYITVTQQFEQKAHHKAREFAMSSQTAPSNPTVDPYQHLQIALNPDDTITRLREVPNTPPTPDPSHPTLVLSKDIPLNQSNNIWIRIFLPREALDHNPSTKLPLIVYFHGGGFILYNAASSISHDHCANMAIDLHIIIVSVEYRLAPEHRLPAAYNDAMEALHWIKTTPDDWLRDYADLSNTFIMGGSVGGNIAYHAGLRAATEIDKVEPLVMRGLILHQPYFGGSQRTQSQLRNNDPILPLSVCDLMWELSLPIADRDLEYCNPKLLEKIKLLGWKVLVVGCDGDILFEHQIELVKLMREKGVSMVSQFESAMSSQTAPSNPTVDPYQHLQITLNADGTITRLREILNTPPTPDPSHPTPVLSKDIPLNQSNNTWIRIFLPREALDHNSSTKLPLIVYFHGGGFILYSAASSISHDHCANMAIDLHVIIVSVEYCLAQSTACRRLMMMLWKHYTGSKPLQMIG</sequence>
<dbReference type="Gene3D" id="3.40.50.1820">
    <property type="entry name" value="alpha/beta hydrolase"/>
    <property type="match status" value="2"/>
</dbReference>
<proteinExistence type="inferred from homology"/>
<dbReference type="PANTHER" id="PTHR23024">
    <property type="entry name" value="ARYLACETAMIDE DEACETYLASE"/>
    <property type="match status" value="1"/>
</dbReference>
<protein>
    <submittedName>
        <fullName evidence="3">Carboxylesterase 1</fullName>
    </submittedName>
</protein>
<comment type="similarity">
    <text evidence="1">Belongs to the 'GDXG' lipolytic enzyme family.</text>
</comment>
<comment type="caution">
    <text evidence="3">The sequence shown here is derived from an EMBL/GenBank/DDBJ whole genome shotgun (WGS) entry which is preliminary data.</text>
</comment>